<dbReference type="Gene3D" id="2.60.120.260">
    <property type="entry name" value="Galactose-binding domain-like"/>
    <property type="match status" value="1"/>
</dbReference>
<evidence type="ECO:0000256" key="1">
    <source>
        <dbReference type="ARBA" id="ARBA00022801"/>
    </source>
</evidence>
<reference evidence="3 4" key="1">
    <citation type="journal article" date="2004" name="Syst. Appl. Microbiol.">
        <title>Cryptoendolithic actinomycetes from antarctic sandstone rock samples: Micromonospora endolithica sp. nov. and two isolates related to Micromonospora coerulea Jensen 1932.</title>
        <authorList>
            <person name="Hirsch P."/>
            <person name="Mevs U."/>
            <person name="Kroppenstedt R.M."/>
            <person name="Schumann P."/>
            <person name="Stackebrandt E."/>
        </authorList>
    </citation>
    <scope>NUCLEOTIDE SEQUENCE [LARGE SCALE GENOMIC DNA]</scope>
    <source>
        <strain evidence="3 4">JCM 12677</strain>
    </source>
</reference>
<evidence type="ECO:0000259" key="2">
    <source>
        <dbReference type="Pfam" id="PF02018"/>
    </source>
</evidence>
<comment type="caution">
    <text evidence="3">The sequence shown here is derived from an EMBL/GenBank/DDBJ whole genome shotgun (WGS) entry which is preliminary data.</text>
</comment>
<keyword evidence="4" id="KW-1185">Reference proteome</keyword>
<dbReference type="OrthoDB" id="3406147at2"/>
<protein>
    <recommendedName>
        <fullName evidence="2">CBM-cenC domain-containing protein</fullName>
    </recommendedName>
</protein>
<sequence>MPAIAADAQDTWPPRVLVTVTGLTVGDAISVYRVADGVRTLVRAGSVAAVGDVSFLRTDAELPFGVPVSYVAIVNGSSEYATTAVTYSLPGGRVALSDAISGAAAEVVILAWPDRIRDRDSTVFRVGGRTVVVSGDLGQPTGAVELFCDTTAAVRAVADLAESATGGVVQIRQPGGYDGVDSHVAVLSATERRWSQDGSDQRRIIVWSVAETQPWASALEARGTTLQDIADVYDVPGPILNANPYFETNATNWSALGGAVTRSTAQAHQGVASLLLTPDGATATVQARSENVPVAAGRYYGGAAWVRCAVSRSVTISLIWRDAGSSILSSTVGPTVALTANTWTYLEVAGVAPTGATQAMLVPMSLTGTPPSGHLTYADEAIVRELPTLQDLADDYPTLLAVAQGEFA</sequence>
<dbReference type="EMBL" id="RBAK01000021">
    <property type="protein sequence ID" value="RKN38448.1"/>
    <property type="molecule type" value="Genomic_DNA"/>
</dbReference>
<proteinExistence type="predicted"/>
<dbReference type="Proteomes" id="UP000281726">
    <property type="component" value="Unassembled WGS sequence"/>
</dbReference>
<dbReference type="InterPro" id="IPR003305">
    <property type="entry name" value="CenC_carb-bd"/>
</dbReference>
<evidence type="ECO:0000313" key="4">
    <source>
        <dbReference type="Proteomes" id="UP000281726"/>
    </source>
</evidence>
<keyword evidence="1" id="KW-0378">Hydrolase</keyword>
<dbReference type="RefSeq" id="WP_120733028.1">
    <property type="nucleotide sequence ID" value="NZ_RBAK01000021.1"/>
</dbReference>
<accession>A0A3A9YR15</accession>
<dbReference type="SUPFAM" id="SSF49785">
    <property type="entry name" value="Galactose-binding domain-like"/>
    <property type="match status" value="1"/>
</dbReference>
<gene>
    <name evidence="3" type="ORF">D7223_31070</name>
</gene>
<feature type="domain" description="CBM-cenC" evidence="2">
    <location>
        <begin position="243"/>
        <end position="349"/>
    </location>
</feature>
<organism evidence="3 4">
    <name type="scientific">Micromonospora endolithica</name>
    <dbReference type="NCBI Taxonomy" id="230091"/>
    <lineage>
        <taxon>Bacteria</taxon>
        <taxon>Bacillati</taxon>
        <taxon>Actinomycetota</taxon>
        <taxon>Actinomycetes</taxon>
        <taxon>Micromonosporales</taxon>
        <taxon>Micromonosporaceae</taxon>
        <taxon>Micromonospora</taxon>
    </lineage>
</organism>
<name>A0A3A9YR15_9ACTN</name>
<dbReference type="Pfam" id="PF02018">
    <property type="entry name" value="CBM_4_9"/>
    <property type="match status" value="1"/>
</dbReference>
<dbReference type="GO" id="GO:0016798">
    <property type="term" value="F:hydrolase activity, acting on glycosyl bonds"/>
    <property type="evidence" value="ECO:0007669"/>
    <property type="project" value="InterPro"/>
</dbReference>
<dbReference type="AlphaFoldDB" id="A0A3A9YR15"/>
<dbReference type="InterPro" id="IPR008979">
    <property type="entry name" value="Galactose-bd-like_sf"/>
</dbReference>
<evidence type="ECO:0000313" key="3">
    <source>
        <dbReference type="EMBL" id="RKN38448.1"/>
    </source>
</evidence>